<dbReference type="Proteomes" id="UP000007360">
    <property type="component" value="Unassembled WGS sequence"/>
</dbReference>
<protein>
    <recommendedName>
        <fullName evidence="5">HEAT repeat domain-containing protein</fullName>
    </recommendedName>
</protein>
<evidence type="ECO:0000256" key="1">
    <source>
        <dbReference type="SAM" id="MobiDB-lite"/>
    </source>
</evidence>
<proteinExistence type="predicted"/>
<keyword evidence="2" id="KW-1133">Transmembrane helix</keyword>
<evidence type="ECO:0000256" key="2">
    <source>
        <dbReference type="SAM" id="Phobius"/>
    </source>
</evidence>
<keyword evidence="4" id="KW-1185">Reference proteome</keyword>
<evidence type="ECO:0008006" key="5">
    <source>
        <dbReference type="Google" id="ProtNLM"/>
    </source>
</evidence>
<gene>
    <name evidence="3" type="ORF">A994_03443</name>
</gene>
<keyword evidence="2" id="KW-0472">Membrane</keyword>
<dbReference type="EMBL" id="AMPO01000002">
    <property type="protein sequence ID" value="EKF86505.1"/>
    <property type="molecule type" value="Genomic_DNA"/>
</dbReference>
<feature type="region of interest" description="Disordered" evidence="1">
    <location>
        <begin position="231"/>
        <end position="251"/>
    </location>
</feature>
<dbReference type="PATRIC" id="fig|1204725.3.peg.692"/>
<dbReference type="Gene3D" id="1.25.10.10">
    <property type="entry name" value="Leucine-rich Repeat Variant"/>
    <property type="match status" value="1"/>
</dbReference>
<organism evidence="3 4">
    <name type="scientific">Methanobacterium formicicum (strain DSM 3637 / PP1)</name>
    <dbReference type="NCBI Taxonomy" id="1204725"/>
    <lineage>
        <taxon>Archaea</taxon>
        <taxon>Methanobacteriati</taxon>
        <taxon>Methanobacteriota</taxon>
        <taxon>Methanomada group</taxon>
        <taxon>Methanobacteria</taxon>
        <taxon>Methanobacteriales</taxon>
        <taxon>Methanobacteriaceae</taxon>
        <taxon>Methanobacterium</taxon>
    </lineage>
</organism>
<evidence type="ECO:0000313" key="3">
    <source>
        <dbReference type="EMBL" id="EKF86505.1"/>
    </source>
</evidence>
<accession>K2RUQ6</accession>
<comment type="caution">
    <text evidence="3">The sequence shown here is derived from an EMBL/GenBank/DDBJ whole genome shotgun (WGS) entry which is preliminary data.</text>
</comment>
<evidence type="ECO:0000313" key="4">
    <source>
        <dbReference type="Proteomes" id="UP000007360"/>
    </source>
</evidence>
<feature type="region of interest" description="Disordered" evidence="1">
    <location>
        <begin position="67"/>
        <end position="95"/>
    </location>
</feature>
<reference evidence="3 4" key="1">
    <citation type="journal article" date="2012" name="J. Bacteriol.">
        <title>Draft genome sequence of Methanobacterium formicicum DSM 3637, an archaebacterium isolated from the methane producer amoeba Pelomyxa palustris.</title>
        <authorList>
            <person name="Gutierrez G."/>
        </authorList>
    </citation>
    <scope>NUCLEOTIDE SEQUENCE [LARGE SCALE GENOMIC DNA]</scope>
    <source>
        <strain evidence="4">DSM 3637 / PP1</strain>
    </source>
</reference>
<name>K2RUQ6_METFP</name>
<dbReference type="AlphaFoldDB" id="K2RUQ6"/>
<dbReference type="InterPro" id="IPR011989">
    <property type="entry name" value="ARM-like"/>
</dbReference>
<dbReference type="OrthoDB" id="70331at2157"/>
<sequence>MGYLICQDCGGYYKLERGESKEDFVSCQCYGSLIYVESLDEYLNKTNDSNKDYEPINHVQLDNFSSYSDSHSESGFSGEDPQKSENPKPKKEISESLSFSSFRGYGENSLVKNRNYYREISSKEIKPDIAKLKRVKDVNGIIESLNYDDPVVKLDAVQALGAIGDERALKHLDKIKNEEKGILKTYSQNAIFHIESKNKGLKSQNRAYYREEYYKKTTGLVSEIKDITTTKASSKTNNLSEKDSPKNDVFNVDTSKRDASNVVTSKRDVFKNDASKRDVSKDYDAKKEIVYTKSNSKMGQINPMNETEDVKGDDIYFIKFLGIKNTDKPLIGFIILFVVFLVIGVILTMGSN</sequence>
<feature type="compositionally biased region" description="Basic and acidic residues" evidence="1">
    <location>
        <begin position="80"/>
        <end position="94"/>
    </location>
</feature>
<dbReference type="RefSeq" id="WP_004029891.1">
    <property type="nucleotide sequence ID" value="NZ_AMPO01000002.1"/>
</dbReference>
<keyword evidence="2" id="KW-0812">Transmembrane</keyword>
<feature type="transmembrane region" description="Helical" evidence="2">
    <location>
        <begin position="330"/>
        <end position="350"/>
    </location>
</feature>